<gene>
    <name evidence="2" type="ORF">PMALA_010730</name>
</gene>
<evidence type="ECO:0000256" key="1">
    <source>
        <dbReference type="SAM" id="MobiDB-lite"/>
    </source>
</evidence>
<protein>
    <submittedName>
        <fullName evidence="2">Uncharacterized protein</fullName>
    </submittedName>
</protein>
<evidence type="ECO:0000313" key="2">
    <source>
        <dbReference type="EMBL" id="SBS84799.1"/>
    </source>
</evidence>
<organism evidence="2 3">
    <name type="scientific">Plasmodium malariae</name>
    <dbReference type="NCBI Taxonomy" id="5858"/>
    <lineage>
        <taxon>Eukaryota</taxon>
        <taxon>Sar</taxon>
        <taxon>Alveolata</taxon>
        <taxon>Apicomplexa</taxon>
        <taxon>Aconoidasida</taxon>
        <taxon>Haemosporida</taxon>
        <taxon>Plasmodiidae</taxon>
        <taxon>Plasmodium</taxon>
        <taxon>Plasmodium (Plasmodium)</taxon>
    </lineage>
</organism>
<accession>A0A1A8W0X3</accession>
<name>A0A1A8W0X3_PLAMA</name>
<reference evidence="3" key="1">
    <citation type="submission" date="2016-05" db="EMBL/GenBank/DDBJ databases">
        <authorList>
            <person name="Naeem Raeece"/>
        </authorList>
    </citation>
    <scope>NUCLEOTIDE SEQUENCE [LARGE SCALE GENOMIC DNA]</scope>
</reference>
<evidence type="ECO:0000313" key="3">
    <source>
        <dbReference type="Proteomes" id="UP000078597"/>
    </source>
</evidence>
<feature type="region of interest" description="Disordered" evidence="1">
    <location>
        <begin position="1"/>
        <end position="25"/>
    </location>
</feature>
<dbReference type="AlphaFoldDB" id="A0A1A8W0X3"/>
<proteinExistence type="predicted"/>
<dbReference type="Proteomes" id="UP000078597">
    <property type="component" value="Unassembled WGS sequence"/>
</dbReference>
<feature type="compositionally biased region" description="Acidic residues" evidence="1">
    <location>
        <begin position="1"/>
        <end position="11"/>
    </location>
</feature>
<dbReference type="EMBL" id="FLQW01000590">
    <property type="protein sequence ID" value="SBS84799.1"/>
    <property type="molecule type" value="Genomic_DNA"/>
</dbReference>
<sequence length="74" mass="8750">MCEQEEMAEEVTQEKSTPTIANEQTKEYSLKQQHIKFRETTKSLTISRDENYEKLPPKKCNSSYINDRGVIIYF</sequence>